<gene>
    <name evidence="1" type="ORF">V144x_19030</name>
</gene>
<accession>A0A517VTW0</accession>
<dbReference type="KEGG" id="gaw:V144x_19030"/>
<dbReference type="AlphaFoldDB" id="A0A517VTW0"/>
<dbReference type="EMBL" id="CP037920">
    <property type="protein sequence ID" value="QDT96446.1"/>
    <property type="molecule type" value="Genomic_DNA"/>
</dbReference>
<organism evidence="1 2">
    <name type="scientific">Gimesia aquarii</name>
    <dbReference type="NCBI Taxonomy" id="2527964"/>
    <lineage>
        <taxon>Bacteria</taxon>
        <taxon>Pseudomonadati</taxon>
        <taxon>Planctomycetota</taxon>
        <taxon>Planctomycetia</taxon>
        <taxon>Planctomycetales</taxon>
        <taxon>Planctomycetaceae</taxon>
        <taxon>Gimesia</taxon>
    </lineage>
</organism>
<dbReference type="RefSeq" id="WP_144984574.1">
    <property type="nucleotide sequence ID" value="NZ_CP037920.1"/>
</dbReference>
<sequence>MTEHEKSEKASSTSDQKYRKWRRKILLVIAILFLLLFPVISETYFRCAICSMFHTKWRIMGLGLPLYSWNRPTTSSDWYQANVETEHQHVWVQTSYMEGKTFYGLKTWMLQSSSLSTGPLVYLPLGHTVQKRIYQKSPDPQQAREIFLQLAHNEPYDSDAYKKQKEIWMRLTEWIESGMEDPWPFETQ</sequence>
<protein>
    <submittedName>
        <fullName evidence="1">Uncharacterized protein</fullName>
    </submittedName>
</protein>
<name>A0A517VTW0_9PLAN</name>
<reference evidence="1 2" key="1">
    <citation type="submission" date="2019-03" db="EMBL/GenBank/DDBJ databases">
        <title>Deep-cultivation of Planctomycetes and their phenomic and genomic characterization uncovers novel biology.</title>
        <authorList>
            <person name="Wiegand S."/>
            <person name="Jogler M."/>
            <person name="Boedeker C."/>
            <person name="Pinto D."/>
            <person name="Vollmers J."/>
            <person name="Rivas-Marin E."/>
            <person name="Kohn T."/>
            <person name="Peeters S.H."/>
            <person name="Heuer A."/>
            <person name="Rast P."/>
            <person name="Oberbeckmann S."/>
            <person name="Bunk B."/>
            <person name="Jeske O."/>
            <person name="Meyerdierks A."/>
            <person name="Storesund J.E."/>
            <person name="Kallscheuer N."/>
            <person name="Luecker S."/>
            <person name="Lage O.M."/>
            <person name="Pohl T."/>
            <person name="Merkel B.J."/>
            <person name="Hornburger P."/>
            <person name="Mueller R.-W."/>
            <person name="Bruemmer F."/>
            <person name="Labrenz M."/>
            <person name="Spormann A.M."/>
            <person name="Op den Camp H."/>
            <person name="Overmann J."/>
            <person name="Amann R."/>
            <person name="Jetten M.S.M."/>
            <person name="Mascher T."/>
            <person name="Medema M.H."/>
            <person name="Devos D.P."/>
            <person name="Kaster A.-K."/>
            <person name="Ovreas L."/>
            <person name="Rohde M."/>
            <person name="Galperin M.Y."/>
            <person name="Jogler C."/>
        </authorList>
    </citation>
    <scope>NUCLEOTIDE SEQUENCE [LARGE SCALE GENOMIC DNA]</scope>
    <source>
        <strain evidence="1 2">V144</strain>
    </source>
</reference>
<evidence type="ECO:0000313" key="1">
    <source>
        <dbReference type="EMBL" id="QDT96446.1"/>
    </source>
</evidence>
<dbReference type="Proteomes" id="UP000318704">
    <property type="component" value="Chromosome"/>
</dbReference>
<evidence type="ECO:0000313" key="2">
    <source>
        <dbReference type="Proteomes" id="UP000318704"/>
    </source>
</evidence>
<proteinExistence type="predicted"/>